<dbReference type="CDD" id="cd06173">
    <property type="entry name" value="MFS_MefA_like"/>
    <property type="match status" value="1"/>
</dbReference>
<keyword evidence="9" id="KW-1185">Reference proteome</keyword>
<feature type="compositionally biased region" description="Low complexity" evidence="6">
    <location>
        <begin position="60"/>
        <end position="69"/>
    </location>
</feature>
<dbReference type="Proteomes" id="UP001499854">
    <property type="component" value="Unassembled WGS sequence"/>
</dbReference>
<comment type="caution">
    <text evidence="8">The sequence shown here is derived from an EMBL/GenBank/DDBJ whole genome shotgun (WGS) entry which is preliminary data.</text>
</comment>
<sequence length="590" mass="61199">MAKDQTPNRDGEERTRVFDAPEATQPMIPQPPPLPPKRPRQAAPGTGRDGAPGDTPPASGPSAAPSENGARGHDPVPTRTMEAQNPDALSDATLHLATTVPELAEVAQDLSPADIELLTPLVPARPESDTARFLRRFGEGTEATGRAVGRVGGFLGRRIRRFTGAGGARESGLSYLIELHAVNSVGDLLITLALAQSVFFGVQPGQARGKVALYLVITMVPFVLLAPVIGPLLDRFGHGRRIAMALTMACRLVLALIMARTVNGSANLALYPAAFGCLAASKAYGVTRSAVIPRLLPAGTTLVKANSRTSMAGIVATFAFAPVGGLLVHFGGAASCLVGAAIVFGLGAFLSIRLPSSVDSAEGEQKAQLKKKDRDLDPRLSETMPNLRLRSVGPAVVLALRANSAFKCFSGYLTIFMAFLVRYHPLAGYKDLVAIGMIATAAAVGNAVGTSLGAVLKARAPEGVISAVLALTTGAVLACAFYYNLITVLTVAAVSAMSASLAKLSLDALLQRDTLERVRTSAFARSETLLQLSWVVGGGLGIAMSFPGNGNGTVGFVVAAVALLAVCLVTLKALADLRFVAPNPAQSFGV</sequence>
<name>A0ABN2S4G9_9ACTN</name>
<dbReference type="EMBL" id="BAAAQM010000026">
    <property type="protein sequence ID" value="GAA1979904.1"/>
    <property type="molecule type" value="Genomic_DNA"/>
</dbReference>
<comment type="subcellular location">
    <subcellularLocation>
        <location evidence="1">Cell membrane</location>
        <topology evidence="1">Multi-pass membrane protein</topology>
    </subcellularLocation>
</comment>
<dbReference type="RefSeq" id="WP_344659175.1">
    <property type="nucleotide sequence ID" value="NZ_BAAAQM010000026.1"/>
</dbReference>
<feature type="compositionally biased region" description="Basic and acidic residues" evidence="6">
    <location>
        <begin position="1"/>
        <end position="19"/>
    </location>
</feature>
<reference evidence="8 9" key="1">
    <citation type="journal article" date="2019" name="Int. J. Syst. Evol. Microbiol.">
        <title>The Global Catalogue of Microorganisms (GCM) 10K type strain sequencing project: providing services to taxonomists for standard genome sequencing and annotation.</title>
        <authorList>
            <consortium name="The Broad Institute Genomics Platform"/>
            <consortium name="The Broad Institute Genome Sequencing Center for Infectious Disease"/>
            <person name="Wu L."/>
            <person name="Ma J."/>
        </authorList>
    </citation>
    <scope>NUCLEOTIDE SEQUENCE [LARGE SCALE GENOMIC DNA]</scope>
    <source>
        <strain evidence="8 9">JCM 16013</strain>
    </source>
</reference>
<protein>
    <recommendedName>
        <fullName evidence="10">Major facilitator superfamily MFS_1</fullName>
    </recommendedName>
</protein>
<evidence type="ECO:0000256" key="5">
    <source>
        <dbReference type="ARBA" id="ARBA00023136"/>
    </source>
</evidence>
<dbReference type="InterPro" id="IPR011701">
    <property type="entry name" value="MFS"/>
</dbReference>
<feature type="transmembrane region" description="Helical" evidence="7">
    <location>
        <begin position="211"/>
        <end position="230"/>
    </location>
</feature>
<evidence type="ECO:0000313" key="9">
    <source>
        <dbReference type="Proteomes" id="UP001499854"/>
    </source>
</evidence>
<feature type="transmembrane region" description="Helical" evidence="7">
    <location>
        <begin position="179"/>
        <end position="199"/>
    </location>
</feature>
<accession>A0ABN2S4G9</accession>
<feature type="transmembrane region" description="Helical" evidence="7">
    <location>
        <begin position="554"/>
        <end position="575"/>
    </location>
</feature>
<evidence type="ECO:0000256" key="3">
    <source>
        <dbReference type="ARBA" id="ARBA00022692"/>
    </source>
</evidence>
<feature type="transmembrane region" description="Helical" evidence="7">
    <location>
        <begin position="463"/>
        <end position="483"/>
    </location>
</feature>
<keyword evidence="3 7" id="KW-0812">Transmembrane</keyword>
<dbReference type="InterPro" id="IPR036259">
    <property type="entry name" value="MFS_trans_sf"/>
</dbReference>
<evidence type="ECO:0000256" key="4">
    <source>
        <dbReference type="ARBA" id="ARBA00022989"/>
    </source>
</evidence>
<keyword evidence="5 7" id="KW-0472">Membrane</keyword>
<keyword evidence="4 7" id="KW-1133">Transmembrane helix</keyword>
<proteinExistence type="predicted"/>
<dbReference type="PANTHER" id="PTHR23513">
    <property type="entry name" value="INTEGRAL MEMBRANE EFFLUX PROTEIN-RELATED"/>
    <property type="match status" value="1"/>
</dbReference>
<evidence type="ECO:0000313" key="8">
    <source>
        <dbReference type="EMBL" id="GAA1979904.1"/>
    </source>
</evidence>
<evidence type="ECO:0000256" key="6">
    <source>
        <dbReference type="SAM" id="MobiDB-lite"/>
    </source>
</evidence>
<feature type="region of interest" description="Disordered" evidence="6">
    <location>
        <begin position="1"/>
        <end position="82"/>
    </location>
</feature>
<feature type="transmembrane region" description="Helical" evidence="7">
    <location>
        <begin position="432"/>
        <end position="456"/>
    </location>
</feature>
<organism evidence="8 9">
    <name type="scientific">Catenulispora subtropica</name>
    <dbReference type="NCBI Taxonomy" id="450798"/>
    <lineage>
        <taxon>Bacteria</taxon>
        <taxon>Bacillati</taxon>
        <taxon>Actinomycetota</taxon>
        <taxon>Actinomycetes</taxon>
        <taxon>Catenulisporales</taxon>
        <taxon>Catenulisporaceae</taxon>
        <taxon>Catenulispora</taxon>
    </lineage>
</organism>
<evidence type="ECO:0008006" key="10">
    <source>
        <dbReference type="Google" id="ProtNLM"/>
    </source>
</evidence>
<dbReference type="Pfam" id="PF07690">
    <property type="entry name" value="MFS_1"/>
    <property type="match status" value="1"/>
</dbReference>
<dbReference type="PANTHER" id="PTHR23513:SF18">
    <property type="entry name" value="INTEGRAL MEMBRANE PROTEIN"/>
    <property type="match status" value="1"/>
</dbReference>
<keyword evidence="2" id="KW-1003">Cell membrane</keyword>
<dbReference type="SUPFAM" id="SSF103473">
    <property type="entry name" value="MFS general substrate transporter"/>
    <property type="match status" value="1"/>
</dbReference>
<gene>
    <name evidence="8" type="ORF">GCM10009838_46280</name>
</gene>
<evidence type="ECO:0000256" key="7">
    <source>
        <dbReference type="SAM" id="Phobius"/>
    </source>
</evidence>
<evidence type="ECO:0000256" key="1">
    <source>
        <dbReference type="ARBA" id="ARBA00004651"/>
    </source>
</evidence>
<evidence type="ECO:0000256" key="2">
    <source>
        <dbReference type="ARBA" id="ARBA00022475"/>
    </source>
</evidence>
<feature type="transmembrane region" description="Helical" evidence="7">
    <location>
        <begin position="332"/>
        <end position="352"/>
    </location>
</feature>
<dbReference type="Gene3D" id="1.20.1250.20">
    <property type="entry name" value="MFS general substrate transporter like domains"/>
    <property type="match status" value="1"/>
</dbReference>